<evidence type="ECO:0000256" key="1">
    <source>
        <dbReference type="SAM" id="MobiDB-lite"/>
    </source>
</evidence>
<reference evidence="2 3" key="1">
    <citation type="journal article" date="2022" name="Res Sq">
        <title>Evolution of multicellular longitudinally dividing oral cavity symbionts (Neisseriaceae).</title>
        <authorList>
            <person name="Nyongesa S."/>
            <person name="Weber P."/>
            <person name="Bernet E."/>
            <person name="Pullido F."/>
            <person name="Nieckarz M."/>
            <person name="Delaby M."/>
            <person name="Nieves C."/>
            <person name="Viehboeck T."/>
            <person name="Krause N."/>
            <person name="Rivera-Millot A."/>
            <person name="Nakamura A."/>
            <person name="Vischer N."/>
            <person name="VanNieuwenhze M."/>
            <person name="Brun Y."/>
            <person name="Cava F."/>
            <person name="Bulgheresi S."/>
            <person name="Veyrier F."/>
        </authorList>
    </citation>
    <scope>NUCLEOTIDE SEQUENCE [LARGE SCALE GENOMIC DNA]</scope>
    <source>
        <strain evidence="2 3">SN4</strain>
    </source>
</reference>
<dbReference type="NCBIfam" id="NF008769">
    <property type="entry name" value="PRK11798.2-5"/>
    <property type="match status" value="1"/>
</dbReference>
<evidence type="ECO:0000313" key="3">
    <source>
        <dbReference type="Proteomes" id="UP000832011"/>
    </source>
</evidence>
<dbReference type="PANTHER" id="PTHR37486:SF1">
    <property type="entry name" value="STRINGENT STARVATION PROTEIN B"/>
    <property type="match status" value="1"/>
</dbReference>
<dbReference type="PIRSF" id="PIRSF005276">
    <property type="entry name" value="SspB"/>
    <property type="match status" value="1"/>
</dbReference>
<dbReference type="RefSeq" id="WP_058305043.1">
    <property type="nucleotide sequence ID" value="NZ_CABKVG010000005.1"/>
</dbReference>
<protein>
    <submittedName>
        <fullName evidence="2">ClpXP protease specificity-enhancing factor</fullName>
    </submittedName>
</protein>
<keyword evidence="3" id="KW-1185">Reference proteome</keyword>
<keyword evidence="2" id="KW-0645">Protease</keyword>
<dbReference type="EMBL" id="CP091511">
    <property type="protein sequence ID" value="UOO90722.1"/>
    <property type="molecule type" value="Genomic_DNA"/>
</dbReference>
<feature type="compositionally biased region" description="Basic and acidic residues" evidence="1">
    <location>
        <begin position="126"/>
        <end position="140"/>
    </location>
</feature>
<dbReference type="SUPFAM" id="SSF101738">
    <property type="entry name" value="SspB-like"/>
    <property type="match status" value="1"/>
</dbReference>
<gene>
    <name evidence="2" type="ORF">LVJ82_07075</name>
</gene>
<name>A0ABY4E5I3_9NEIS</name>
<proteinExistence type="predicted"/>
<accession>A0ABY4E5I3</accession>
<dbReference type="GO" id="GO:0006508">
    <property type="term" value="P:proteolysis"/>
    <property type="evidence" value="ECO:0007669"/>
    <property type="project" value="UniProtKB-KW"/>
</dbReference>
<dbReference type="Pfam" id="PF04386">
    <property type="entry name" value="SspB"/>
    <property type="match status" value="1"/>
</dbReference>
<dbReference type="PANTHER" id="PTHR37486">
    <property type="entry name" value="STRINGENT STARVATION PROTEIN B"/>
    <property type="match status" value="1"/>
</dbReference>
<dbReference type="Proteomes" id="UP000832011">
    <property type="component" value="Chromosome"/>
</dbReference>
<dbReference type="GO" id="GO:0008233">
    <property type="term" value="F:peptidase activity"/>
    <property type="evidence" value="ECO:0007669"/>
    <property type="project" value="UniProtKB-KW"/>
</dbReference>
<organism evidence="2 3">
    <name type="scientific">Vitreoscilla massiliensis</name>
    <dbReference type="NCBI Taxonomy" id="1689272"/>
    <lineage>
        <taxon>Bacteria</taxon>
        <taxon>Pseudomonadati</taxon>
        <taxon>Pseudomonadota</taxon>
        <taxon>Betaproteobacteria</taxon>
        <taxon>Neisseriales</taxon>
        <taxon>Neisseriaceae</taxon>
        <taxon>Vitreoscilla</taxon>
    </lineage>
</organism>
<dbReference type="InterPro" id="IPR007481">
    <property type="entry name" value="SspB"/>
</dbReference>
<dbReference type="Gene3D" id="2.30.30.220">
    <property type="entry name" value="SspB-like"/>
    <property type="match status" value="1"/>
</dbReference>
<keyword evidence="2" id="KW-0378">Hydrolase</keyword>
<sequence length="154" mass="17095">MTTSTKPYLVRALYEWCVDNGLTPHIAVWVNNYTQVPRQFVQDEQIVLNIGPTACKDLTIDNEWVHFEARFGGKAEDIWIPVGHVVSIFARENSSGMGFEVEAYEPDDATAGVEPEVEASLHVLKHEDSKAVSHDDEDKTPPPAGGSSFLKIVK</sequence>
<dbReference type="InterPro" id="IPR036760">
    <property type="entry name" value="SspB-like_sf"/>
</dbReference>
<evidence type="ECO:0000313" key="2">
    <source>
        <dbReference type="EMBL" id="UOO90722.1"/>
    </source>
</evidence>
<feature type="region of interest" description="Disordered" evidence="1">
    <location>
        <begin position="126"/>
        <end position="154"/>
    </location>
</feature>